<comment type="caution">
    <text evidence="1">The sequence shown here is derived from an EMBL/GenBank/DDBJ whole genome shotgun (WGS) entry which is preliminary data.</text>
</comment>
<sequence>MMESFAQYQAMIQQIGTQGHQSRTSGGPMTGYKFQAPPLMSFLNASPPQNVPLNMKIQQRGGFNVVATGNLEFGDLSKKHVSNANVGSGIANVNTTTTNNNITTTMIPINASSLKHPLQKLLQSPGSTEKKIDSDKT</sequence>
<organism evidence="1 2">
    <name type="scientific">Streblomastix strix</name>
    <dbReference type="NCBI Taxonomy" id="222440"/>
    <lineage>
        <taxon>Eukaryota</taxon>
        <taxon>Metamonada</taxon>
        <taxon>Preaxostyla</taxon>
        <taxon>Oxymonadida</taxon>
        <taxon>Streblomastigidae</taxon>
        <taxon>Streblomastix</taxon>
    </lineage>
</organism>
<protein>
    <submittedName>
        <fullName evidence="1">Uncharacterized protein</fullName>
    </submittedName>
</protein>
<dbReference type="EMBL" id="SNRW01000729">
    <property type="protein sequence ID" value="KAA6399547.1"/>
    <property type="molecule type" value="Genomic_DNA"/>
</dbReference>
<evidence type="ECO:0000313" key="1">
    <source>
        <dbReference type="EMBL" id="KAA6399547.1"/>
    </source>
</evidence>
<name>A0A5J4WWW0_9EUKA</name>
<reference evidence="1 2" key="1">
    <citation type="submission" date="2019-03" db="EMBL/GenBank/DDBJ databases">
        <title>Single cell metagenomics reveals metabolic interactions within the superorganism composed of flagellate Streblomastix strix and complex community of Bacteroidetes bacteria on its surface.</title>
        <authorList>
            <person name="Treitli S.C."/>
            <person name="Kolisko M."/>
            <person name="Husnik F."/>
            <person name="Keeling P."/>
            <person name="Hampl V."/>
        </authorList>
    </citation>
    <scope>NUCLEOTIDE SEQUENCE [LARGE SCALE GENOMIC DNA]</scope>
    <source>
        <strain evidence="1">ST1C</strain>
    </source>
</reference>
<accession>A0A5J4WWW0</accession>
<dbReference type="AlphaFoldDB" id="A0A5J4WWW0"/>
<dbReference type="Proteomes" id="UP000324800">
    <property type="component" value="Unassembled WGS sequence"/>
</dbReference>
<proteinExistence type="predicted"/>
<gene>
    <name evidence="1" type="ORF">EZS28_004924</name>
</gene>
<evidence type="ECO:0000313" key="2">
    <source>
        <dbReference type="Proteomes" id="UP000324800"/>
    </source>
</evidence>